<dbReference type="InterPro" id="IPR043740">
    <property type="entry name" value="DUF5685"/>
</dbReference>
<keyword evidence="2" id="KW-1185">Reference proteome</keyword>
<dbReference type="EMBL" id="JAPZVP010000010">
    <property type="protein sequence ID" value="MDA1360802.1"/>
    <property type="molecule type" value="Genomic_DNA"/>
</dbReference>
<dbReference type="Pfam" id="PF18937">
    <property type="entry name" value="DUF5685"/>
    <property type="match status" value="1"/>
</dbReference>
<protein>
    <submittedName>
        <fullName evidence="1">DUF5685 family protein</fullName>
    </submittedName>
</protein>
<proteinExistence type="predicted"/>
<gene>
    <name evidence="1" type="ORF">O1R50_14325</name>
</gene>
<reference evidence="1" key="1">
    <citation type="submission" date="2022-12" db="EMBL/GenBank/DDBJ databases">
        <title>Gycomyces niveus sp.nov.,a novel actinomycete isolated from soil in Shouguan.</title>
        <authorList>
            <person name="Yang X."/>
        </authorList>
    </citation>
    <scope>NUCLEOTIDE SEQUENCE</scope>
    <source>
        <strain evidence="1">NEAU-A15</strain>
    </source>
</reference>
<dbReference type="Proteomes" id="UP001146067">
    <property type="component" value="Unassembled WGS sequence"/>
</dbReference>
<organism evidence="1 2">
    <name type="scientific">Glycomyces luteolus</name>
    <dbReference type="NCBI Taxonomy" id="2670330"/>
    <lineage>
        <taxon>Bacteria</taxon>
        <taxon>Bacillati</taxon>
        <taxon>Actinomycetota</taxon>
        <taxon>Actinomycetes</taxon>
        <taxon>Glycomycetales</taxon>
        <taxon>Glycomycetaceae</taxon>
        <taxon>Glycomyces</taxon>
    </lineage>
</organism>
<comment type="caution">
    <text evidence="1">The sequence shown here is derived from an EMBL/GenBank/DDBJ whole genome shotgun (WGS) entry which is preliminary data.</text>
</comment>
<accession>A0A9X3P9F6</accession>
<sequence length="392" mass="41436">MLAPCPSRTPDDLKPRWMGHFCGLCLELRDDAGQFARLTTNYDALALSVLVEAQQGGDADSRNAGPCALRGMRRQRIATGGGPRLAATASLVLASAKIRDHVEDGDGLAAKPGARGIAGLTADRLRAKAYAIGDSIELDTAALFALIEGQREIEAASGPGTPLTAVTAPTEAATAELFAHAALIGGRPENAGAFRTAGAAFGRLAHLLDAADDFEEDAERGAWNPLAATGSGIEDARALARGALADMKRALDSAVIVDATMTELLLDRYARHAFSKTFGSTCSTRQTAERRGSGYRERRDARRDRRSRYDDGYHGRRRGFWAGLCTFAALACSCQLCCAEQYNDPWTGQPRSGCCRDCADCCDCCECCNCCQCCGDSDGDGGCCGGCDCSCD</sequence>
<name>A0A9X3P9F6_9ACTN</name>
<evidence type="ECO:0000313" key="2">
    <source>
        <dbReference type="Proteomes" id="UP001146067"/>
    </source>
</evidence>
<dbReference type="AlphaFoldDB" id="A0A9X3P9F6"/>
<evidence type="ECO:0000313" key="1">
    <source>
        <dbReference type="EMBL" id="MDA1360802.1"/>
    </source>
</evidence>
<dbReference type="RefSeq" id="WP_270110844.1">
    <property type="nucleotide sequence ID" value="NZ_JAPZVP010000010.1"/>
</dbReference>